<dbReference type="RefSeq" id="WP_322412409.1">
    <property type="nucleotide sequence ID" value="NZ_WNVG01000005.1"/>
</dbReference>
<dbReference type="AlphaFoldDB" id="A0AAW9IYY4"/>
<dbReference type="EMBL" id="WNVG01000005">
    <property type="protein sequence ID" value="MDZ5031743.1"/>
    <property type="molecule type" value="Genomic_DNA"/>
</dbReference>
<accession>A0AAW9IYY4</accession>
<protein>
    <submittedName>
        <fullName evidence="1">Uncharacterized protein</fullName>
    </submittedName>
</protein>
<sequence length="46" mass="5526">MKEILNKYKDRLINLSGKNRSLSMKKLYKKRAFDLSNLEEFNGDIY</sequence>
<organism evidence="1 2">
    <name type="scientific">Clostridium perfringens</name>
    <dbReference type="NCBI Taxonomy" id="1502"/>
    <lineage>
        <taxon>Bacteria</taxon>
        <taxon>Bacillati</taxon>
        <taxon>Bacillota</taxon>
        <taxon>Clostridia</taxon>
        <taxon>Eubacteriales</taxon>
        <taxon>Clostridiaceae</taxon>
        <taxon>Clostridium</taxon>
    </lineage>
</organism>
<evidence type="ECO:0000313" key="2">
    <source>
        <dbReference type="Proteomes" id="UP001289066"/>
    </source>
</evidence>
<name>A0AAW9IYY4_CLOPF</name>
<proteinExistence type="predicted"/>
<comment type="caution">
    <text evidence="1">The sequence shown here is derived from an EMBL/GenBank/DDBJ whole genome shotgun (WGS) entry which is preliminary data.</text>
</comment>
<dbReference type="Proteomes" id="UP001289066">
    <property type="component" value="Unassembled WGS sequence"/>
</dbReference>
<gene>
    <name evidence="1" type="ORF">GNF81_02815</name>
</gene>
<reference evidence="1" key="1">
    <citation type="submission" date="2019-11" db="EMBL/GenBank/DDBJ databases">
        <title>Characterization of Clostridium perfringens isolates from swine manure treated agricultural soils.</title>
        <authorList>
            <person name="Wushke S.T."/>
        </authorList>
    </citation>
    <scope>NUCLEOTIDE SEQUENCE</scope>
    <source>
        <strain evidence="1">X15</strain>
    </source>
</reference>
<evidence type="ECO:0000313" key="1">
    <source>
        <dbReference type="EMBL" id="MDZ5031743.1"/>
    </source>
</evidence>